<evidence type="ECO:0000313" key="9">
    <source>
        <dbReference type="EMBL" id="MBO8434227.1"/>
    </source>
</evidence>
<evidence type="ECO:0000259" key="8">
    <source>
        <dbReference type="Pfam" id="PF10502"/>
    </source>
</evidence>
<organism evidence="9 10">
    <name type="scientific">Candidatus Fimicola merdigallinarum</name>
    <dbReference type="NCBI Taxonomy" id="2840819"/>
    <lineage>
        <taxon>Bacteria</taxon>
        <taxon>Bacillati</taxon>
        <taxon>Bacillota</taxon>
        <taxon>Clostridia</taxon>
        <taxon>Lachnospirales</taxon>
        <taxon>Lachnospiraceae</taxon>
        <taxon>Lachnospiraceae incertae sedis</taxon>
        <taxon>Candidatus Fimicola</taxon>
    </lineage>
</organism>
<proteinExistence type="inferred from homology"/>
<dbReference type="InterPro" id="IPR019758">
    <property type="entry name" value="Pept_S26A_signal_pept_1_CS"/>
</dbReference>
<evidence type="ECO:0000256" key="3">
    <source>
        <dbReference type="ARBA" id="ARBA00009370"/>
    </source>
</evidence>
<comment type="similarity">
    <text evidence="3 7">Belongs to the peptidase S26 family.</text>
</comment>
<dbReference type="GO" id="GO:0005886">
    <property type="term" value="C:plasma membrane"/>
    <property type="evidence" value="ECO:0007669"/>
    <property type="project" value="UniProtKB-SubCell"/>
</dbReference>
<dbReference type="CDD" id="cd06530">
    <property type="entry name" value="S26_SPase_I"/>
    <property type="match status" value="1"/>
</dbReference>
<comment type="catalytic activity">
    <reaction evidence="1 7">
        <text>Cleavage of hydrophobic, N-terminal signal or leader sequences from secreted and periplasmic proteins.</text>
        <dbReference type="EC" id="3.4.21.89"/>
    </reaction>
</comment>
<dbReference type="Gene3D" id="2.10.109.10">
    <property type="entry name" value="Umud Fragment, subunit A"/>
    <property type="match status" value="1"/>
</dbReference>
<dbReference type="AlphaFoldDB" id="A0A9D9H3T1"/>
<dbReference type="InterPro" id="IPR019533">
    <property type="entry name" value="Peptidase_S26"/>
</dbReference>
<protein>
    <recommendedName>
        <fullName evidence="4 7">Signal peptidase I</fullName>
        <ecNumber evidence="4 7">3.4.21.89</ecNumber>
    </recommendedName>
</protein>
<dbReference type="Pfam" id="PF10502">
    <property type="entry name" value="Peptidase_S26"/>
    <property type="match status" value="1"/>
</dbReference>
<name>A0A9D9H3T1_9FIRM</name>
<evidence type="ECO:0000313" key="10">
    <source>
        <dbReference type="Proteomes" id="UP000823611"/>
    </source>
</evidence>
<evidence type="ECO:0000256" key="1">
    <source>
        <dbReference type="ARBA" id="ARBA00000677"/>
    </source>
</evidence>
<evidence type="ECO:0000256" key="7">
    <source>
        <dbReference type="RuleBase" id="RU362042"/>
    </source>
</evidence>
<feature type="domain" description="Peptidase S26" evidence="8">
    <location>
        <begin position="5"/>
        <end position="154"/>
    </location>
</feature>
<reference evidence="9" key="2">
    <citation type="journal article" date="2021" name="PeerJ">
        <title>Extensive microbial diversity within the chicken gut microbiome revealed by metagenomics and culture.</title>
        <authorList>
            <person name="Gilroy R."/>
            <person name="Ravi A."/>
            <person name="Getino M."/>
            <person name="Pursley I."/>
            <person name="Horton D.L."/>
            <person name="Alikhan N.F."/>
            <person name="Baker D."/>
            <person name="Gharbi K."/>
            <person name="Hall N."/>
            <person name="Watson M."/>
            <person name="Adriaenssens E.M."/>
            <person name="Foster-Nyarko E."/>
            <person name="Jarju S."/>
            <person name="Secka A."/>
            <person name="Antonio M."/>
            <person name="Oren A."/>
            <person name="Chaudhuri R.R."/>
            <person name="La Ragione R."/>
            <person name="Hildebrand F."/>
            <person name="Pallen M.J."/>
        </authorList>
    </citation>
    <scope>NUCLEOTIDE SEQUENCE</scope>
    <source>
        <strain evidence="9">F6-4510</strain>
    </source>
</reference>
<evidence type="ECO:0000256" key="5">
    <source>
        <dbReference type="ARBA" id="ARBA00022801"/>
    </source>
</evidence>
<feature type="active site" evidence="6">
    <location>
        <position position="33"/>
    </location>
</feature>
<accession>A0A9D9H3T1</accession>
<dbReference type="GO" id="GO:0004252">
    <property type="term" value="F:serine-type endopeptidase activity"/>
    <property type="evidence" value="ECO:0007669"/>
    <property type="project" value="InterPro"/>
</dbReference>
<dbReference type="GO" id="GO:0009003">
    <property type="term" value="F:signal peptidase activity"/>
    <property type="evidence" value="ECO:0007669"/>
    <property type="project" value="UniProtKB-EC"/>
</dbReference>
<dbReference type="SUPFAM" id="SSF51306">
    <property type="entry name" value="LexA/Signal peptidase"/>
    <property type="match status" value="1"/>
</dbReference>
<dbReference type="PANTHER" id="PTHR43390">
    <property type="entry name" value="SIGNAL PEPTIDASE I"/>
    <property type="match status" value="1"/>
</dbReference>
<dbReference type="InterPro" id="IPR036286">
    <property type="entry name" value="LexA/Signal_pep-like_sf"/>
</dbReference>
<dbReference type="EC" id="3.4.21.89" evidence="4 7"/>
<dbReference type="InterPro" id="IPR000223">
    <property type="entry name" value="Pept_S26A_signal_pept_1"/>
</dbReference>
<dbReference type="GO" id="GO:0006465">
    <property type="term" value="P:signal peptide processing"/>
    <property type="evidence" value="ECO:0007669"/>
    <property type="project" value="InterPro"/>
</dbReference>
<sequence length="164" mass="18679">MKFKEWRDSIFEALLIILLLFLFCWPVRINGISMENSLHAKDTIAISRVLKYTGAIKKGDIVVFSETIEGDKKHLIKRVIATEGDTVRIKDGNVYVNSEMLSEDYALGSTMGNFRVVVPEDHYFVMGDNREHSIDSRQLGTIAKKDIVGKAFLKILPIKDIQLY</sequence>
<dbReference type="PRINTS" id="PR00727">
    <property type="entry name" value="LEADERPTASE"/>
</dbReference>
<reference evidence="9" key="1">
    <citation type="submission" date="2020-10" db="EMBL/GenBank/DDBJ databases">
        <authorList>
            <person name="Gilroy R."/>
        </authorList>
    </citation>
    <scope>NUCLEOTIDE SEQUENCE</scope>
    <source>
        <strain evidence="9">F6-4510</strain>
    </source>
</reference>
<comment type="caution">
    <text evidence="9">The sequence shown here is derived from an EMBL/GenBank/DDBJ whole genome shotgun (WGS) entry which is preliminary data.</text>
</comment>
<feature type="active site" evidence="6">
    <location>
        <position position="77"/>
    </location>
</feature>
<evidence type="ECO:0000256" key="4">
    <source>
        <dbReference type="ARBA" id="ARBA00013208"/>
    </source>
</evidence>
<dbReference type="EMBL" id="JADIMX010000052">
    <property type="protein sequence ID" value="MBO8434227.1"/>
    <property type="molecule type" value="Genomic_DNA"/>
</dbReference>
<evidence type="ECO:0000256" key="2">
    <source>
        <dbReference type="ARBA" id="ARBA00004401"/>
    </source>
</evidence>
<keyword evidence="5 7" id="KW-0378">Hydrolase</keyword>
<dbReference type="Proteomes" id="UP000823611">
    <property type="component" value="Unassembled WGS sequence"/>
</dbReference>
<dbReference type="NCBIfam" id="TIGR02227">
    <property type="entry name" value="sigpep_I_bact"/>
    <property type="match status" value="1"/>
</dbReference>
<evidence type="ECO:0000256" key="6">
    <source>
        <dbReference type="PIRSR" id="PIRSR600223-1"/>
    </source>
</evidence>
<comment type="subcellular location">
    <subcellularLocation>
        <location evidence="2">Cell membrane</location>
        <topology evidence="2">Single-pass type II membrane protein</topology>
    </subcellularLocation>
    <subcellularLocation>
        <location evidence="7">Membrane</location>
        <topology evidence="7">Single-pass type II membrane protein</topology>
    </subcellularLocation>
</comment>
<dbReference type="PROSITE" id="PS00761">
    <property type="entry name" value="SPASE_I_3"/>
    <property type="match status" value="1"/>
</dbReference>
<gene>
    <name evidence="9" type="primary">lepB</name>
    <name evidence="9" type="ORF">IAC55_02740</name>
</gene>
<dbReference type="PANTHER" id="PTHR43390:SF1">
    <property type="entry name" value="CHLOROPLAST PROCESSING PEPTIDASE"/>
    <property type="match status" value="1"/>
</dbReference>
<keyword evidence="7" id="KW-0645">Protease</keyword>